<comment type="caution">
    <text evidence="4">The sequence shown here is derived from an EMBL/GenBank/DDBJ whole genome shotgun (WGS) entry which is preliminary data.</text>
</comment>
<accession>D6SST3</accession>
<dbReference type="InterPro" id="IPR020476">
    <property type="entry name" value="Nudix_hydrolase"/>
</dbReference>
<dbReference type="Proteomes" id="UP000005496">
    <property type="component" value="Unassembled WGS sequence"/>
</dbReference>
<dbReference type="RefSeq" id="WP_008871098.1">
    <property type="nucleotide sequence ID" value="NZ_ACJN02000003.1"/>
</dbReference>
<feature type="domain" description="Nudix hydrolase" evidence="3">
    <location>
        <begin position="19"/>
        <end position="148"/>
    </location>
</feature>
<name>D6SST3_9BACT</name>
<dbReference type="CDD" id="cd04673">
    <property type="entry name" value="NUDIX_ADPRase"/>
    <property type="match status" value="1"/>
</dbReference>
<evidence type="ECO:0000256" key="1">
    <source>
        <dbReference type="ARBA" id="ARBA00022801"/>
    </source>
</evidence>
<comment type="similarity">
    <text evidence="2">Belongs to the Nudix hydrolase family.</text>
</comment>
<dbReference type="InterPro" id="IPR015797">
    <property type="entry name" value="NUDIX_hydrolase-like_dom_sf"/>
</dbReference>
<proteinExistence type="inferred from homology"/>
<evidence type="ECO:0000313" key="5">
    <source>
        <dbReference type="Proteomes" id="UP000005496"/>
    </source>
</evidence>
<dbReference type="InterPro" id="IPR000086">
    <property type="entry name" value="NUDIX_hydrolase_dom"/>
</dbReference>
<evidence type="ECO:0000259" key="3">
    <source>
        <dbReference type="PROSITE" id="PS51462"/>
    </source>
</evidence>
<dbReference type="PANTHER" id="PTHR43736:SF1">
    <property type="entry name" value="DIHYDRONEOPTERIN TRIPHOSPHATE DIPHOSPHATASE"/>
    <property type="match status" value="1"/>
</dbReference>
<gene>
    <name evidence="4" type="ORF">Dthio_PD1088</name>
</gene>
<organism evidence="4 5">
    <name type="scientific">Desulfonatronospira thiodismutans ASO3-1</name>
    <dbReference type="NCBI Taxonomy" id="555779"/>
    <lineage>
        <taxon>Bacteria</taxon>
        <taxon>Pseudomonadati</taxon>
        <taxon>Thermodesulfobacteriota</taxon>
        <taxon>Desulfovibrionia</taxon>
        <taxon>Desulfovibrionales</taxon>
        <taxon>Desulfonatronovibrionaceae</taxon>
        <taxon>Desulfonatronospira</taxon>
    </lineage>
</organism>
<dbReference type="eggNOG" id="COG1051">
    <property type="taxonomic scope" value="Bacteria"/>
</dbReference>
<reference evidence="4" key="1">
    <citation type="submission" date="2010-05" db="EMBL/GenBank/DDBJ databases">
        <title>The draft genome of Desulfonatronospira thiodismutans ASO3-1.</title>
        <authorList>
            <consortium name="US DOE Joint Genome Institute (JGI-PGF)"/>
            <person name="Lucas S."/>
            <person name="Copeland A."/>
            <person name="Lapidus A."/>
            <person name="Cheng J.-F."/>
            <person name="Bruce D."/>
            <person name="Goodwin L."/>
            <person name="Pitluck S."/>
            <person name="Chertkov O."/>
            <person name="Brettin T."/>
            <person name="Detter J.C."/>
            <person name="Han C."/>
            <person name="Land M.L."/>
            <person name="Hauser L."/>
            <person name="Kyrpides N."/>
            <person name="Mikhailova N."/>
            <person name="Muyzer G."/>
            <person name="Woyke T."/>
        </authorList>
    </citation>
    <scope>NUCLEOTIDE SEQUENCE [LARGE SCALE GENOMIC DNA]</scope>
    <source>
        <strain evidence="4">ASO3-1</strain>
    </source>
</reference>
<dbReference type="PRINTS" id="PR00502">
    <property type="entry name" value="NUDIXFAMILY"/>
</dbReference>
<evidence type="ECO:0000313" key="4">
    <source>
        <dbReference type="EMBL" id="EFI33749.1"/>
    </source>
</evidence>
<dbReference type="SUPFAM" id="SSF55811">
    <property type="entry name" value="Nudix"/>
    <property type="match status" value="1"/>
</dbReference>
<dbReference type="EMBL" id="ACJN02000003">
    <property type="protein sequence ID" value="EFI33749.1"/>
    <property type="molecule type" value="Genomic_DNA"/>
</dbReference>
<keyword evidence="1 2" id="KW-0378">Hydrolase</keyword>
<evidence type="ECO:0000256" key="2">
    <source>
        <dbReference type="RuleBase" id="RU003476"/>
    </source>
</evidence>
<dbReference type="PROSITE" id="PS00893">
    <property type="entry name" value="NUDIX_BOX"/>
    <property type="match status" value="1"/>
</dbReference>
<sequence>MNQDMQTSRHHSRGAYPSLPRVAVGAVVRLEGSFLLVQRANPPAQGQWSIPGGKIRLGESMQQAAEREVLEETGLTVRAGLPVLTFDLIHRDKAGNILFHYVIVDLWAEYVKGRIRAGADAARAAWIAPENFPDFNLSPTTLDLLNSL</sequence>
<dbReference type="PROSITE" id="PS51462">
    <property type="entry name" value="NUDIX"/>
    <property type="match status" value="1"/>
</dbReference>
<dbReference type="InterPro" id="IPR020084">
    <property type="entry name" value="NUDIX_hydrolase_CS"/>
</dbReference>
<keyword evidence="5" id="KW-1185">Reference proteome</keyword>
<protein>
    <submittedName>
        <fullName evidence="4">NUDIX hydrolase</fullName>
    </submittedName>
</protein>
<dbReference type="AlphaFoldDB" id="D6SST3"/>
<dbReference type="PANTHER" id="PTHR43736">
    <property type="entry name" value="ADP-RIBOSE PYROPHOSPHATASE"/>
    <property type="match status" value="1"/>
</dbReference>
<dbReference type="GO" id="GO:0016787">
    <property type="term" value="F:hydrolase activity"/>
    <property type="evidence" value="ECO:0007669"/>
    <property type="project" value="UniProtKB-KW"/>
</dbReference>
<dbReference type="Pfam" id="PF00293">
    <property type="entry name" value="NUDIX"/>
    <property type="match status" value="1"/>
</dbReference>
<dbReference type="Gene3D" id="3.90.79.10">
    <property type="entry name" value="Nucleoside Triphosphate Pyrophosphohydrolase"/>
    <property type="match status" value="1"/>
</dbReference>